<dbReference type="GO" id="GO:0006281">
    <property type="term" value="P:DNA repair"/>
    <property type="evidence" value="ECO:0007669"/>
    <property type="project" value="UniProtKB-KW"/>
</dbReference>
<comment type="catalytic activity">
    <reaction evidence="12">
        <text>L-threonyl-[protein] + ATP = O-phospho-L-threonyl-[protein] + ADP + H(+)</text>
        <dbReference type="Rhea" id="RHEA:46608"/>
        <dbReference type="Rhea" id="RHEA-COMP:11060"/>
        <dbReference type="Rhea" id="RHEA-COMP:11605"/>
        <dbReference type="ChEBI" id="CHEBI:15378"/>
        <dbReference type="ChEBI" id="CHEBI:30013"/>
        <dbReference type="ChEBI" id="CHEBI:30616"/>
        <dbReference type="ChEBI" id="CHEBI:61977"/>
        <dbReference type="ChEBI" id="CHEBI:456216"/>
        <dbReference type="EC" id="2.7.11.1"/>
    </reaction>
</comment>
<evidence type="ECO:0000256" key="11">
    <source>
        <dbReference type="ARBA" id="ARBA00023242"/>
    </source>
</evidence>
<feature type="region of interest" description="Disordered" evidence="14">
    <location>
        <begin position="2054"/>
        <end position="2073"/>
    </location>
</feature>
<reference evidence="18 19" key="2">
    <citation type="submission" date="2017-02" db="EMBL/GenBank/DDBJ databases">
        <title>A genome survey and senescence transcriptome analysis in Lentinula edodes.</title>
        <authorList>
            <person name="Sakamoto Y."/>
            <person name="Nakade K."/>
            <person name="Sato S."/>
            <person name="Yoshida Y."/>
            <person name="Miyazaki K."/>
            <person name="Natsume S."/>
            <person name="Konno N."/>
        </authorList>
    </citation>
    <scope>NUCLEOTIDE SEQUENCE [LARGE SCALE GENOMIC DNA]</scope>
    <source>
        <strain evidence="18 19">NBRC 111202</strain>
    </source>
</reference>
<dbReference type="PANTHER" id="PTHR11139:SF125">
    <property type="entry name" value="SERINE_THREONINE-PROTEIN KINASE MEC1"/>
    <property type="match status" value="1"/>
</dbReference>
<keyword evidence="11" id="KW-0539">Nucleus</keyword>
<evidence type="ECO:0000256" key="10">
    <source>
        <dbReference type="ARBA" id="ARBA00023204"/>
    </source>
</evidence>
<dbReference type="InterPro" id="IPR012993">
    <property type="entry name" value="UME"/>
</dbReference>
<dbReference type="GO" id="GO:0000077">
    <property type="term" value="P:DNA damage checkpoint signaling"/>
    <property type="evidence" value="ECO:0007669"/>
    <property type="project" value="TreeGrafter"/>
</dbReference>
<dbReference type="InterPro" id="IPR050517">
    <property type="entry name" value="DDR_Repair_Kinase"/>
</dbReference>
<evidence type="ECO:0000256" key="2">
    <source>
        <dbReference type="ARBA" id="ARBA00010769"/>
    </source>
</evidence>
<dbReference type="PANTHER" id="PTHR11139">
    <property type="entry name" value="ATAXIA TELANGIECTASIA MUTATED ATM -RELATED"/>
    <property type="match status" value="1"/>
</dbReference>
<dbReference type="Pfam" id="PF23593">
    <property type="entry name" value="HEAT_ATR"/>
    <property type="match status" value="1"/>
</dbReference>
<accession>A0A1Q3E5C7</accession>
<dbReference type="GO" id="GO:0005524">
    <property type="term" value="F:ATP binding"/>
    <property type="evidence" value="ECO:0007669"/>
    <property type="project" value="UniProtKB-KW"/>
</dbReference>
<keyword evidence="5" id="KW-0808">Transferase</keyword>
<keyword evidence="4" id="KW-0723">Serine/threonine-protein kinase</keyword>
<evidence type="ECO:0000259" key="17">
    <source>
        <dbReference type="PROSITE" id="PS51190"/>
    </source>
</evidence>
<dbReference type="PROSITE" id="PS51189">
    <property type="entry name" value="FAT"/>
    <property type="match status" value="1"/>
</dbReference>
<keyword evidence="9" id="KW-0067">ATP-binding</keyword>
<dbReference type="GO" id="GO:0005694">
    <property type="term" value="C:chromosome"/>
    <property type="evidence" value="ECO:0007669"/>
    <property type="project" value="TreeGrafter"/>
</dbReference>
<dbReference type="InterPro" id="IPR003152">
    <property type="entry name" value="FATC_dom"/>
</dbReference>
<dbReference type="Pfam" id="PF08064">
    <property type="entry name" value="UME"/>
    <property type="match status" value="1"/>
</dbReference>
<keyword evidence="8 18" id="KW-0418">Kinase</keyword>
<evidence type="ECO:0000256" key="13">
    <source>
        <dbReference type="ARBA" id="ARBA00048679"/>
    </source>
</evidence>
<dbReference type="InterPro" id="IPR056802">
    <property type="entry name" value="ATR-like_M-HEAT"/>
</dbReference>
<dbReference type="Pfam" id="PF00454">
    <property type="entry name" value="PI3_PI4_kinase"/>
    <property type="match status" value="1"/>
</dbReference>
<proteinExistence type="inferred from homology"/>
<evidence type="ECO:0000256" key="5">
    <source>
        <dbReference type="ARBA" id="ARBA00022679"/>
    </source>
</evidence>
<evidence type="ECO:0000259" key="16">
    <source>
        <dbReference type="PROSITE" id="PS51189"/>
    </source>
</evidence>
<evidence type="ECO:0000256" key="8">
    <source>
        <dbReference type="ARBA" id="ARBA00022777"/>
    </source>
</evidence>
<dbReference type="GO" id="GO:0005634">
    <property type="term" value="C:nucleus"/>
    <property type="evidence" value="ECO:0007669"/>
    <property type="project" value="UniProtKB-SubCell"/>
</dbReference>
<evidence type="ECO:0000256" key="4">
    <source>
        <dbReference type="ARBA" id="ARBA00022527"/>
    </source>
</evidence>
<dbReference type="GO" id="GO:0000723">
    <property type="term" value="P:telomere maintenance"/>
    <property type="evidence" value="ECO:0007669"/>
    <property type="project" value="TreeGrafter"/>
</dbReference>
<feature type="domain" description="FAT" evidence="16">
    <location>
        <begin position="1110"/>
        <end position="1665"/>
    </location>
</feature>
<dbReference type="Gene3D" id="1.25.40.10">
    <property type="entry name" value="Tetratricopeptide repeat domain"/>
    <property type="match status" value="1"/>
</dbReference>
<evidence type="ECO:0000259" key="15">
    <source>
        <dbReference type="PROSITE" id="PS50290"/>
    </source>
</evidence>
<dbReference type="Gene3D" id="1.10.1070.11">
    <property type="entry name" value="Phosphatidylinositol 3-/4-kinase, catalytic domain"/>
    <property type="match status" value="1"/>
</dbReference>
<dbReference type="PROSITE" id="PS50290">
    <property type="entry name" value="PI3_4_KINASE_3"/>
    <property type="match status" value="1"/>
</dbReference>
<evidence type="ECO:0000256" key="1">
    <source>
        <dbReference type="ARBA" id="ARBA00004123"/>
    </source>
</evidence>
<feature type="domain" description="FATC" evidence="17">
    <location>
        <begin position="2106"/>
        <end position="2138"/>
    </location>
</feature>
<feature type="domain" description="PI3K/PI4K catalytic" evidence="15">
    <location>
        <begin position="1774"/>
        <end position="2085"/>
    </location>
</feature>
<dbReference type="Gene3D" id="3.30.1010.10">
    <property type="entry name" value="Phosphatidylinositol 3-kinase Catalytic Subunit, Chain A, domain 4"/>
    <property type="match status" value="1"/>
</dbReference>
<dbReference type="SUPFAM" id="SSF56112">
    <property type="entry name" value="Protein kinase-like (PK-like)"/>
    <property type="match status" value="1"/>
</dbReference>
<dbReference type="Proteomes" id="UP000188533">
    <property type="component" value="Unassembled WGS sequence"/>
</dbReference>
<evidence type="ECO:0000313" key="19">
    <source>
        <dbReference type="Proteomes" id="UP000188533"/>
    </source>
</evidence>
<comment type="similarity">
    <text evidence="2">Belongs to the PI3/PI4-kinase family. ATM subfamily.</text>
</comment>
<evidence type="ECO:0000256" key="14">
    <source>
        <dbReference type="SAM" id="MobiDB-lite"/>
    </source>
</evidence>
<dbReference type="InterPro" id="IPR000403">
    <property type="entry name" value="PI3/4_kinase_cat_dom"/>
</dbReference>
<dbReference type="InterPro" id="IPR003151">
    <property type="entry name" value="PIK-rel_kinase_FAT"/>
</dbReference>
<keyword evidence="7" id="KW-0227">DNA damage</keyword>
<protein>
    <recommendedName>
        <fullName evidence="3">non-specific serine/threonine protein kinase</fullName>
        <ecNumber evidence="3">2.7.11.1</ecNumber>
    </recommendedName>
</protein>
<organism evidence="18 19">
    <name type="scientific">Lentinula edodes</name>
    <name type="common">Shiitake mushroom</name>
    <name type="synonym">Lentinus edodes</name>
    <dbReference type="NCBI Taxonomy" id="5353"/>
    <lineage>
        <taxon>Eukaryota</taxon>
        <taxon>Fungi</taxon>
        <taxon>Dikarya</taxon>
        <taxon>Basidiomycota</taxon>
        <taxon>Agaricomycotina</taxon>
        <taxon>Agaricomycetes</taxon>
        <taxon>Agaricomycetidae</taxon>
        <taxon>Agaricales</taxon>
        <taxon>Marasmiineae</taxon>
        <taxon>Omphalotaceae</taxon>
        <taxon>Lentinula</taxon>
    </lineage>
</organism>
<evidence type="ECO:0000256" key="12">
    <source>
        <dbReference type="ARBA" id="ARBA00047899"/>
    </source>
</evidence>
<dbReference type="Pfam" id="PF02260">
    <property type="entry name" value="FATC"/>
    <property type="match status" value="1"/>
</dbReference>
<evidence type="ECO:0000256" key="7">
    <source>
        <dbReference type="ARBA" id="ARBA00022763"/>
    </source>
</evidence>
<dbReference type="InterPro" id="IPR016024">
    <property type="entry name" value="ARM-type_fold"/>
</dbReference>
<reference evidence="18 19" key="1">
    <citation type="submission" date="2016-08" db="EMBL/GenBank/DDBJ databases">
        <authorList>
            <consortium name="Lentinula edodes genome sequencing consortium"/>
            <person name="Sakamoto Y."/>
            <person name="Nakade K."/>
            <person name="Sato S."/>
            <person name="Yoshida Y."/>
            <person name="Miyazaki K."/>
            <person name="Natsume S."/>
            <person name="Konno N."/>
        </authorList>
    </citation>
    <scope>NUCLEOTIDE SEQUENCE [LARGE SCALE GENOMIC DNA]</scope>
    <source>
        <strain evidence="18 19">NBRC 111202</strain>
    </source>
</reference>
<evidence type="ECO:0000256" key="6">
    <source>
        <dbReference type="ARBA" id="ARBA00022741"/>
    </source>
</evidence>
<evidence type="ECO:0000313" key="18">
    <source>
        <dbReference type="EMBL" id="GAW02450.1"/>
    </source>
</evidence>
<comment type="catalytic activity">
    <reaction evidence="13">
        <text>L-seryl-[protein] + ATP = O-phospho-L-seryl-[protein] + ADP + H(+)</text>
        <dbReference type="Rhea" id="RHEA:17989"/>
        <dbReference type="Rhea" id="RHEA-COMP:9863"/>
        <dbReference type="Rhea" id="RHEA-COMP:11604"/>
        <dbReference type="ChEBI" id="CHEBI:15378"/>
        <dbReference type="ChEBI" id="CHEBI:29999"/>
        <dbReference type="ChEBI" id="CHEBI:30616"/>
        <dbReference type="ChEBI" id="CHEBI:83421"/>
        <dbReference type="ChEBI" id="CHEBI:456216"/>
        <dbReference type="EC" id="2.7.11.1"/>
    </reaction>
</comment>
<sequence>MWKIMRSIIEELLSLSHDIINSNLPLAFPFDASPFRRPRLQPIDPDASQERVMMIISSQADIPRFLSLIIDITTNALYPNTLCGWFLFDLEQKVIENVQQTFDYCLSVPSAARFKGCTMILSALPFEVLKCKDRISPLMNLPFRLLRRRLLAGPSTAWDVVDQFFLEAKNLPILVKAELVEILGFARGERFEGHQAVVMAYIEACFSQMDIDSLNTLSKVIAGTEFRGEVCARISEVIRKRFAVLEVETVVKGPLPASPWRGTLSTIVQDLAQPEEVDWMEDDDDQRYVQYALDDIVSLYKTRHPPTHESRTSVLESATHLCDLLRTRGSLKWSTTPLCFVLSTWLLQGPNVPTDTKRKVFVMVAGLLKLHTMNGSPDETLYPLARLIYRNLLDSNASVRLNVGKALGALVALYGERNTDVWERTDACFAQFYGIMEGGKLTVKETAVLVVGGMAKDPTLHSDIIGQALCFLVAQLGRTNPVLKGSAYMQIVAAAKSQKKTSAYPLLLPYMDKIAPFLVTRMCSQPTMISETCRLMCISVTDFLRTTLGKTLPTLFANREQAVLDAMDKELSQTPTSMFLHNSHGILAHVYRLDQGTHSALDFITRMLSSATVASNGKRTTVDAQSITKSCVIPLLAELVTSLGDHNELVAQNAIDALRKVDKVLNGSDRGDLGAFLKNYMLGLISHINDMLQDVQGKKSVDAKKKILKSLGVLMTQIGAATASIAPQIMATFQTMVGFPELCEETLYSWHQFITMLNAEELAPHVGSTSAAFVTSWSAFTLPARSLAKKTLKYIILDKGSELIDNGLDDLVDMSAIPELRDIYEHILNLRGELTPVSRLSSILERASTHNHAMALQSLHELKQFMLIDHRDLIRELASGDVFDPLVGQVLAVLLTAAGHDVDESDPLRSLAFECLAILGAVDPDRCELRVKESSMIVYQNFEDDEESIAFALHLITDLLVEAFRSTSDMRYQSHLAFTIQELLRFCNFTPALITPSRQSVAVKVRRTAQKIFGVFPSVIRNKDVAVAHRLLPHLVLNVLLSGSEEGTTEIRLEILAVLEDQVNLGSTSSSDKKILSAQAVFMLLDHLNRWLRKIRQEVTKESNPRQVSEAQENLVKCKAYALSLMNFESRIVELQQRSSNHHDLPTYYEHLHEIYAHLDEPDGMEGVSTMILSPSLEHQIRHHESSGHWTSAQSCWEVRLQQFPDNVDYHLGLLRCLRNLGHYDTLRTHVRGVLTRNPDWQPALASFQIESAWMVGAWEDVQNIVDSTDVATAQIAIARLLLALRSRDSAAITTALDGARMVLGGPIAAAGVNNYRRSYEAMLDLHLTHELETIYNAISSLSEQSTSVNSALMRLSEILSSRLDSTLPTFRTRESVLSMRRTAFALINIPGSQVLRKEIGRSWLASAKIARKAGQWQTAYSAMLQSQQNKTRYSFMESAKLVKAMGDPLHALQQLENSMQLHNLLEDEVNVVDLTNDDNEENLKKMKAKVRLVRARWMNESERFDARMVLKTFTNVAILMPNWESGQYYLGQFQDECYKNLPIAERSSRGLKMNLSTIRAYAEAINLGTKYIYQTVPRLLTLWLDLGEDAKVAETDTFRLINQAVSGAIKNSPIYKWFTAFPQIVSRIGHSNPEVYKQLARLIAKVIQSYPNQALWLFAAVIKSKKRERSQRGSLILERIRNNPSLAQSSVPKLVSQSLDMTNELLELCNFHTPNIERKKLTMTRDFPRLAKLGKSNLIIPLQESLTASLPPVSCSESVHQPFPSNAPTFAGFAEEIEIMHSLAKPRKITIHGSDGQTYMFLGKPKDDLRKDARLMDFNAIINKLLKANSESRRRQLHIRTYGVVTLNEECGFIQWVPHTRPVRPIIVNLYNNRHIPGWCAEMADVFTRIKGTNDGNKAADLFTKKILSLFPPVFHEWFIETFPEPTAWLASRLTYARTTAVMSMVGFILGLGDRHCENILLDENTGDLIHVDFNCLFEKGKTFETPERVPFRLTQNLVDALGVTGVEGVFRTACEVTMQLLRDNKDSLMSVLDAFVHDPLVEWEEEKMKLDRKQQHANATDAQRKNAVKPATDLRSLAKNSLKGIEKKLRGHYRPTPEKHAYEKEVSTSNLVQLLIQEATDIANLARMYPGWASWH</sequence>
<dbReference type="CDD" id="cd00892">
    <property type="entry name" value="PIKKc_ATR"/>
    <property type="match status" value="1"/>
</dbReference>
<name>A0A1Q3E5C7_LENED</name>
<dbReference type="InterPro" id="IPR057564">
    <property type="entry name" value="HEAT_ATR"/>
</dbReference>
<dbReference type="InterPro" id="IPR011009">
    <property type="entry name" value="Kinase-like_dom_sf"/>
</dbReference>
<dbReference type="Pfam" id="PF02259">
    <property type="entry name" value="FAT"/>
    <property type="match status" value="1"/>
</dbReference>
<keyword evidence="10" id="KW-0234">DNA repair</keyword>
<dbReference type="PROSITE" id="PS00916">
    <property type="entry name" value="PI3_4_KINASE_2"/>
    <property type="match status" value="1"/>
</dbReference>
<dbReference type="SMART" id="SM01343">
    <property type="entry name" value="FATC"/>
    <property type="match status" value="1"/>
</dbReference>
<dbReference type="SMART" id="SM00146">
    <property type="entry name" value="PI3Kc"/>
    <property type="match status" value="1"/>
</dbReference>
<keyword evidence="6" id="KW-0547">Nucleotide-binding</keyword>
<dbReference type="InterPro" id="IPR036940">
    <property type="entry name" value="PI3/4_kinase_cat_sf"/>
</dbReference>
<dbReference type="InterPro" id="IPR014009">
    <property type="entry name" value="PIK_FAT"/>
</dbReference>
<dbReference type="Pfam" id="PF25030">
    <property type="entry name" value="M-HEAT_ATR"/>
    <property type="match status" value="1"/>
</dbReference>
<comment type="caution">
    <text evidence="18">The sequence shown here is derived from an EMBL/GenBank/DDBJ whole genome shotgun (WGS) entry which is preliminary data.</text>
</comment>
<dbReference type="InterPro" id="IPR018936">
    <property type="entry name" value="PI3/4_kinase_CS"/>
</dbReference>
<dbReference type="InterPro" id="IPR011990">
    <property type="entry name" value="TPR-like_helical_dom_sf"/>
</dbReference>
<dbReference type="EC" id="2.7.11.1" evidence="3"/>
<evidence type="ECO:0000256" key="9">
    <source>
        <dbReference type="ARBA" id="ARBA00022840"/>
    </source>
</evidence>
<dbReference type="GO" id="GO:0004674">
    <property type="term" value="F:protein serine/threonine kinase activity"/>
    <property type="evidence" value="ECO:0007669"/>
    <property type="project" value="UniProtKB-KW"/>
</dbReference>
<evidence type="ECO:0000256" key="3">
    <source>
        <dbReference type="ARBA" id="ARBA00012513"/>
    </source>
</evidence>
<dbReference type="PROSITE" id="PS51190">
    <property type="entry name" value="FATC"/>
    <property type="match status" value="1"/>
</dbReference>
<comment type="subcellular location">
    <subcellularLocation>
        <location evidence="1">Nucleus</location>
    </subcellularLocation>
</comment>
<keyword evidence="19" id="KW-1185">Reference proteome</keyword>
<dbReference type="SMART" id="SM00802">
    <property type="entry name" value="UME"/>
    <property type="match status" value="1"/>
</dbReference>
<dbReference type="STRING" id="5353.A0A1Q3E5C7"/>
<dbReference type="EMBL" id="BDGU01000096">
    <property type="protein sequence ID" value="GAW02450.1"/>
    <property type="molecule type" value="Genomic_DNA"/>
</dbReference>
<dbReference type="SUPFAM" id="SSF48371">
    <property type="entry name" value="ARM repeat"/>
    <property type="match status" value="1"/>
</dbReference>
<gene>
    <name evidence="18" type="ORF">LENED_004106</name>
</gene>